<dbReference type="GeneID" id="62679229"/>
<proteinExistence type="predicted"/>
<keyword evidence="2" id="KW-1185">Reference proteome</keyword>
<evidence type="ECO:0000313" key="2">
    <source>
        <dbReference type="Proteomes" id="UP000225878"/>
    </source>
</evidence>
<accession>A0A1V0DX42</accession>
<reference evidence="1" key="1">
    <citation type="submission" date="2016-11" db="EMBL/GenBank/DDBJ databases">
        <title>The complete genome sequence of Cyanosiphovirus S-ESS1.</title>
        <authorList>
            <person name="Han Y."/>
        </authorList>
    </citation>
    <scope>NUCLEOTIDE SEQUENCE [LARGE SCALE GENOMIC DNA]</scope>
</reference>
<sequence>MGRTMTDFSNNNIMIVFSLGTGDNLGKSRNVKEPISKFIDRFRKPHVTPEKYREYKAASDKRQRFLKGSAGWFMRGGVEKGQNRNRNSIMPSQIVTLDIDYATPEFSEMLLAGEILPGYRMIAHTTRSHTPEKPRFRIMVFLSGKVGRERYQAASRIIAQIADPEMQWVDKVSFRPAQMMYMPTVSADMEKHYVFYEQKGRLLDHEEVIGQWEMLNGSADDIGNLPRAQGEDMLRESQESAENPLEKTGPVGDFCRAYTITELVVGKDGETGILADVYEPVEWSQGAISRMSYLGWHHLERSRGLRRHVGLQPPWLRSLSGDAGQRL</sequence>
<dbReference type="KEGG" id="vg:62679229"/>
<dbReference type="Proteomes" id="UP000225878">
    <property type="component" value="Segment"/>
</dbReference>
<dbReference type="EMBL" id="KY249644">
    <property type="protein sequence ID" value="ARB05732.1"/>
    <property type="molecule type" value="Genomic_DNA"/>
</dbReference>
<organism evidence="1">
    <name type="scientific">Synechococcus virus S-ESS1</name>
    <dbReference type="NCBI Taxonomy" id="1964565"/>
    <lineage>
        <taxon>Viruses</taxon>
        <taxon>Duplodnaviria</taxon>
        <taxon>Heunggongvirae</taxon>
        <taxon>Uroviricota</taxon>
        <taxon>Caudoviricetes</taxon>
        <taxon>Casjensviridae</taxon>
        <taxon>Sessunavirus</taxon>
        <taxon>Sessunavirus SESS1</taxon>
    </lineage>
</organism>
<evidence type="ECO:0000313" key="1">
    <source>
        <dbReference type="EMBL" id="ARB05732.1"/>
    </source>
</evidence>
<name>A0A1V0DX42_9CAUD</name>
<protein>
    <submittedName>
        <fullName evidence="1">DNA primase</fullName>
    </submittedName>
</protein>
<dbReference type="RefSeq" id="YP_009997084.1">
    <property type="nucleotide sequence ID" value="NC_052968.1"/>
</dbReference>